<evidence type="ECO:0000256" key="2">
    <source>
        <dbReference type="SAM" id="MobiDB-lite"/>
    </source>
</evidence>
<dbReference type="Proteomes" id="UP001152485">
    <property type="component" value="Unassembled WGS sequence"/>
</dbReference>
<evidence type="ECO:0000259" key="4">
    <source>
        <dbReference type="Pfam" id="PF01551"/>
    </source>
</evidence>
<evidence type="ECO:0000313" key="7">
    <source>
        <dbReference type="Proteomes" id="UP001152467"/>
    </source>
</evidence>
<dbReference type="Proteomes" id="UP001152467">
    <property type="component" value="Unassembled WGS sequence"/>
</dbReference>
<keyword evidence="7" id="KW-1185">Reference proteome</keyword>
<dbReference type="InterPro" id="IPR050570">
    <property type="entry name" value="Cell_wall_metabolism_enzyme"/>
</dbReference>
<evidence type="ECO:0000313" key="8">
    <source>
        <dbReference type="Proteomes" id="UP001152485"/>
    </source>
</evidence>
<reference evidence="5 8" key="1">
    <citation type="submission" date="2022-07" db="EMBL/GenBank/DDBJ databases">
        <authorList>
            <person name="Criscuolo A."/>
        </authorList>
    </citation>
    <scope>NUCLEOTIDE SEQUENCE</scope>
    <source>
        <strain evidence="8">CIP 111951</strain>
        <strain evidence="5">CIP111854</strain>
        <strain evidence="6">CIP111951</strain>
    </source>
</reference>
<evidence type="ECO:0000313" key="5">
    <source>
        <dbReference type="EMBL" id="CAH9059617.1"/>
    </source>
</evidence>
<dbReference type="GO" id="GO:0004222">
    <property type="term" value="F:metalloendopeptidase activity"/>
    <property type="evidence" value="ECO:0007669"/>
    <property type="project" value="TreeGrafter"/>
</dbReference>
<protein>
    <recommendedName>
        <fullName evidence="4">M23ase beta-sheet core domain-containing protein</fullName>
    </recommendedName>
</protein>
<accession>A0A9W4VWB7</accession>
<dbReference type="EMBL" id="CAMAPC010000008">
    <property type="protein sequence ID" value="CAH9059617.1"/>
    <property type="molecule type" value="Genomic_DNA"/>
</dbReference>
<dbReference type="PANTHER" id="PTHR21666:SF270">
    <property type="entry name" value="MUREIN HYDROLASE ACTIVATOR ENVC"/>
    <property type="match status" value="1"/>
</dbReference>
<dbReference type="EMBL" id="CAMAPD010000016">
    <property type="protein sequence ID" value="CAH9064215.1"/>
    <property type="molecule type" value="Genomic_DNA"/>
</dbReference>
<gene>
    <name evidence="5" type="ORF">PSECIP111854_02442</name>
    <name evidence="6" type="ORF">PSECIP111951_03076</name>
</gene>
<keyword evidence="3" id="KW-0472">Membrane</keyword>
<feature type="coiled-coil region" evidence="1">
    <location>
        <begin position="95"/>
        <end position="122"/>
    </location>
</feature>
<feature type="transmembrane region" description="Helical" evidence="3">
    <location>
        <begin position="46"/>
        <end position="72"/>
    </location>
</feature>
<dbReference type="Pfam" id="PF01551">
    <property type="entry name" value="Peptidase_M23"/>
    <property type="match status" value="1"/>
</dbReference>
<organism evidence="5 7">
    <name type="scientific">Pseudoalteromonas holothuriae</name>
    <dbReference type="NCBI Taxonomy" id="2963714"/>
    <lineage>
        <taxon>Bacteria</taxon>
        <taxon>Pseudomonadati</taxon>
        <taxon>Pseudomonadota</taxon>
        <taxon>Gammaproteobacteria</taxon>
        <taxon>Alteromonadales</taxon>
        <taxon>Pseudoalteromonadaceae</taxon>
        <taxon>Pseudoalteromonas</taxon>
    </lineage>
</organism>
<dbReference type="SUPFAM" id="SSF51261">
    <property type="entry name" value="Duplicated hybrid motif"/>
    <property type="match status" value="1"/>
</dbReference>
<keyword evidence="3" id="KW-0812">Transmembrane</keyword>
<evidence type="ECO:0000313" key="6">
    <source>
        <dbReference type="EMBL" id="CAH9064215.1"/>
    </source>
</evidence>
<feature type="region of interest" description="Disordered" evidence="2">
    <location>
        <begin position="141"/>
        <end position="176"/>
    </location>
</feature>
<feature type="compositionally biased region" description="Polar residues" evidence="2">
    <location>
        <begin position="141"/>
        <end position="153"/>
    </location>
</feature>
<name>A0A9W4VWB7_9GAMM</name>
<evidence type="ECO:0000256" key="3">
    <source>
        <dbReference type="SAM" id="Phobius"/>
    </source>
</evidence>
<feature type="domain" description="M23ase beta-sheet core" evidence="4">
    <location>
        <begin position="307"/>
        <end position="401"/>
    </location>
</feature>
<dbReference type="InterPro" id="IPR016047">
    <property type="entry name" value="M23ase_b-sheet_dom"/>
</dbReference>
<comment type="caution">
    <text evidence="5">The sequence shown here is derived from an EMBL/GenBank/DDBJ whole genome shotgun (WGS) entry which is preliminary data.</text>
</comment>
<dbReference type="Gene3D" id="2.70.70.10">
    <property type="entry name" value="Glucose Permease (Domain IIA)"/>
    <property type="match status" value="1"/>
</dbReference>
<dbReference type="InterPro" id="IPR011055">
    <property type="entry name" value="Dup_hybrid_motif"/>
</dbReference>
<feature type="transmembrane region" description="Helical" evidence="3">
    <location>
        <begin position="6"/>
        <end position="25"/>
    </location>
</feature>
<keyword evidence="3" id="KW-1133">Transmembrane helix</keyword>
<dbReference type="PANTHER" id="PTHR21666">
    <property type="entry name" value="PEPTIDASE-RELATED"/>
    <property type="match status" value="1"/>
</dbReference>
<sequence length="412" mass="46015">MLDFCINLVIVNCCLRIFVIMLKLINRLFKILFQPRQILIRQNGEIYMLTLPSWVQPLLLFLVSSAIAWAVMNAQSVVQHQTDISVLKAQTHSDKQLFLSEKQQMQAQLAQQQQTLNELTEKQLMLQSLVDALPSSLLESLNETNESATQLPSEENKDASEPQKPLSSAEVEQKNASNNRTLQEVTLEKQPHFSLQAQHLITSQQHFLNLISNNIQNRANTLANGLAEVGIAATKRSALAQGGPYHQLELEQLPQDYLSAIDSLVTLNNLEQVITTLPDSMPVAKSDYYISSRFGFRKDPITGQRAYHKGVDLAGWHKTEIIAPAAGTVLRAGSNGGYGKFIEIQHEHGLVSRFGHLHTIKVKKGQQISKSEVIALMGSTGRSTSTHLHYEVLQNGKHINPIKLTKVINRVQ</sequence>
<keyword evidence="1" id="KW-0175">Coiled coil</keyword>
<proteinExistence type="predicted"/>
<dbReference type="CDD" id="cd12797">
    <property type="entry name" value="M23_peptidase"/>
    <property type="match status" value="1"/>
</dbReference>
<dbReference type="AlphaFoldDB" id="A0A9W4VWB7"/>
<evidence type="ECO:0000256" key="1">
    <source>
        <dbReference type="SAM" id="Coils"/>
    </source>
</evidence>